<evidence type="ECO:0000313" key="5">
    <source>
        <dbReference type="Proteomes" id="UP000663879"/>
    </source>
</evidence>
<dbReference type="InterPro" id="IPR032675">
    <property type="entry name" value="LRR_dom_sf"/>
</dbReference>
<dbReference type="EMBL" id="CAJNOC010006077">
    <property type="protein sequence ID" value="CAF1069714.1"/>
    <property type="molecule type" value="Genomic_DNA"/>
</dbReference>
<evidence type="ECO:0000256" key="2">
    <source>
        <dbReference type="ARBA" id="ARBA00022729"/>
    </source>
</evidence>
<dbReference type="Pfam" id="PF13855">
    <property type="entry name" value="LRR_8"/>
    <property type="match status" value="2"/>
</dbReference>
<dbReference type="InterPro" id="IPR050328">
    <property type="entry name" value="Dev_Immune_Receptor"/>
</dbReference>
<reference evidence="4" key="1">
    <citation type="submission" date="2021-02" db="EMBL/GenBank/DDBJ databases">
        <authorList>
            <person name="Nowell W R."/>
        </authorList>
    </citation>
    <scope>NUCLEOTIDE SEQUENCE</scope>
    <source>
        <strain evidence="4">Ploen Becks lab</strain>
    </source>
</reference>
<dbReference type="PRINTS" id="PR00019">
    <property type="entry name" value="LEURICHRPT"/>
</dbReference>
<evidence type="ECO:0000256" key="1">
    <source>
        <dbReference type="ARBA" id="ARBA00022614"/>
    </source>
</evidence>
<protein>
    <submittedName>
        <fullName evidence="4">Uncharacterized protein</fullName>
    </submittedName>
</protein>
<keyword evidence="5" id="KW-1185">Reference proteome</keyword>
<dbReference type="OrthoDB" id="1055097at2759"/>
<dbReference type="AlphaFoldDB" id="A0A814LZ79"/>
<accession>A0A814LZ79</accession>
<organism evidence="4 5">
    <name type="scientific">Brachionus calyciflorus</name>
    <dbReference type="NCBI Taxonomy" id="104777"/>
    <lineage>
        <taxon>Eukaryota</taxon>
        <taxon>Metazoa</taxon>
        <taxon>Spiralia</taxon>
        <taxon>Gnathifera</taxon>
        <taxon>Rotifera</taxon>
        <taxon>Eurotatoria</taxon>
        <taxon>Monogononta</taxon>
        <taxon>Pseudotrocha</taxon>
        <taxon>Ploima</taxon>
        <taxon>Brachionidae</taxon>
        <taxon>Brachionus</taxon>
    </lineage>
</organism>
<dbReference type="PROSITE" id="PS51450">
    <property type="entry name" value="LRR"/>
    <property type="match status" value="4"/>
</dbReference>
<name>A0A814LZ79_9BILA</name>
<dbReference type="InterPro" id="IPR001611">
    <property type="entry name" value="Leu-rich_rpt"/>
</dbReference>
<dbReference type="Proteomes" id="UP000663879">
    <property type="component" value="Unassembled WGS sequence"/>
</dbReference>
<evidence type="ECO:0000256" key="3">
    <source>
        <dbReference type="ARBA" id="ARBA00022737"/>
    </source>
</evidence>
<dbReference type="PANTHER" id="PTHR24373">
    <property type="entry name" value="SLIT RELATED LEUCINE-RICH REPEAT NEURONAL PROTEIN"/>
    <property type="match status" value="1"/>
</dbReference>
<dbReference type="GO" id="GO:0005615">
    <property type="term" value="C:extracellular space"/>
    <property type="evidence" value="ECO:0007669"/>
    <property type="project" value="TreeGrafter"/>
</dbReference>
<dbReference type="InterPro" id="IPR003591">
    <property type="entry name" value="Leu-rich_rpt_typical-subtyp"/>
</dbReference>
<comment type="caution">
    <text evidence="4">The sequence shown here is derived from an EMBL/GenBank/DDBJ whole genome shotgun (WGS) entry which is preliminary data.</text>
</comment>
<dbReference type="PANTHER" id="PTHR24373:SF293">
    <property type="entry name" value="TOLL-LIKE RECEPTOR 3"/>
    <property type="match status" value="1"/>
</dbReference>
<dbReference type="GO" id="GO:0038023">
    <property type="term" value="F:signaling receptor activity"/>
    <property type="evidence" value="ECO:0007669"/>
    <property type="project" value="TreeGrafter"/>
</dbReference>
<keyword evidence="2" id="KW-0732">Signal</keyword>
<proteinExistence type="predicted"/>
<dbReference type="SMART" id="SM00369">
    <property type="entry name" value="LRR_TYP"/>
    <property type="match status" value="4"/>
</dbReference>
<dbReference type="SUPFAM" id="SSF52058">
    <property type="entry name" value="L domain-like"/>
    <property type="match status" value="1"/>
</dbReference>
<sequence length="264" mass="31037">MTHFFKHDSFCSKEEAFLNILTELFWRNSDELIKDLTDIEHNTHDFISIETFVGFKNESDLDFLSQLINISKLKQLNITIKRENCIGLTKLNNLAIKESKNVQLENDTFNELVNLEYLSLQNNKLKNFDSIVIKELKNLKHFNLSENNLTKIDFGDNNNNELSYLNDKEFDELLNNDYSKRLLNCFHSNLEYLNIRKNKIKWVQINSLNYLINLKNLILSSNEISEMDTYAFNGLVNLEELDLSNNQLTRLKKNAFIGLKNLKK</sequence>
<gene>
    <name evidence="4" type="ORF">OXX778_LOCUS19664</name>
</gene>
<keyword evidence="3" id="KW-0677">Repeat</keyword>
<dbReference type="GO" id="GO:0043331">
    <property type="term" value="P:response to dsRNA"/>
    <property type="evidence" value="ECO:0007669"/>
    <property type="project" value="TreeGrafter"/>
</dbReference>
<feature type="non-terminal residue" evidence="4">
    <location>
        <position position="1"/>
    </location>
</feature>
<dbReference type="GO" id="GO:0003725">
    <property type="term" value="F:double-stranded RNA binding"/>
    <property type="evidence" value="ECO:0007669"/>
    <property type="project" value="TreeGrafter"/>
</dbReference>
<keyword evidence="1" id="KW-0433">Leucine-rich repeat</keyword>
<dbReference type="GO" id="GO:0031012">
    <property type="term" value="C:extracellular matrix"/>
    <property type="evidence" value="ECO:0007669"/>
    <property type="project" value="TreeGrafter"/>
</dbReference>
<dbReference type="Gene3D" id="3.80.10.10">
    <property type="entry name" value="Ribonuclease Inhibitor"/>
    <property type="match status" value="2"/>
</dbReference>
<evidence type="ECO:0000313" key="4">
    <source>
        <dbReference type="EMBL" id="CAF1069714.1"/>
    </source>
</evidence>